<dbReference type="AlphaFoldDB" id="A0A6H9SJB7"/>
<evidence type="ECO:0000313" key="1">
    <source>
        <dbReference type="EMBL" id="KAB0541502.1"/>
    </source>
</evidence>
<dbReference type="Proteomes" id="UP000423257">
    <property type="component" value="Unassembled WGS sequence"/>
</dbReference>
<protein>
    <submittedName>
        <fullName evidence="1">50S ribosomal protein L25</fullName>
    </submittedName>
</protein>
<name>A0A6H9SJB7_9PSED</name>
<sequence>MNEFTLNAEVRSDLGKGASRRLRRLAS</sequence>
<gene>
    <name evidence="1" type="ORF">F7R03_31525</name>
</gene>
<keyword evidence="1" id="KW-0687">Ribonucleoprotein</keyword>
<keyword evidence="1" id="KW-0689">Ribosomal protein</keyword>
<dbReference type="GO" id="GO:0005840">
    <property type="term" value="C:ribosome"/>
    <property type="evidence" value="ECO:0007669"/>
    <property type="project" value="UniProtKB-KW"/>
</dbReference>
<reference evidence="1 2" key="1">
    <citation type="submission" date="2019-09" db="EMBL/GenBank/DDBJ databases">
        <title>Draft genome sequences of 48 bacterial type strains from the CCUG.</title>
        <authorList>
            <person name="Tunovic T."/>
            <person name="Pineiro-Iglesias B."/>
            <person name="Unosson C."/>
            <person name="Inganas E."/>
            <person name="Ohlen M."/>
            <person name="Cardew S."/>
            <person name="Jensie-Markopoulos S."/>
            <person name="Salva-Serra F."/>
            <person name="Jaen-Luchoro D."/>
            <person name="Karlsson R."/>
            <person name="Svensson-Stadler L."/>
            <person name="Chun J."/>
            <person name="Moore E."/>
        </authorList>
    </citation>
    <scope>NUCLEOTIDE SEQUENCE [LARGE SCALE GENOMIC DNA]</scope>
    <source>
        <strain evidence="1 2">CCUG 51524</strain>
    </source>
</reference>
<evidence type="ECO:0000313" key="2">
    <source>
        <dbReference type="Proteomes" id="UP000423257"/>
    </source>
</evidence>
<proteinExistence type="predicted"/>
<comment type="caution">
    <text evidence="1">The sequence shown here is derived from an EMBL/GenBank/DDBJ whole genome shotgun (WGS) entry which is preliminary data.</text>
</comment>
<dbReference type="EMBL" id="VZPQ01000660">
    <property type="protein sequence ID" value="KAB0541502.1"/>
    <property type="molecule type" value="Genomic_DNA"/>
</dbReference>
<accession>A0A6H9SJB7</accession>
<feature type="non-terminal residue" evidence="1">
    <location>
        <position position="27"/>
    </location>
</feature>
<organism evidence="1 2">
    <name type="scientific">Pseudomonas palleroniana</name>
    <dbReference type="NCBI Taxonomy" id="191390"/>
    <lineage>
        <taxon>Bacteria</taxon>
        <taxon>Pseudomonadati</taxon>
        <taxon>Pseudomonadota</taxon>
        <taxon>Gammaproteobacteria</taxon>
        <taxon>Pseudomonadales</taxon>
        <taxon>Pseudomonadaceae</taxon>
        <taxon>Pseudomonas</taxon>
    </lineage>
</organism>